<dbReference type="PANTHER" id="PTHR15184:SF71">
    <property type="entry name" value="ATP SYNTHASE SUBUNIT BETA, MITOCHONDRIAL"/>
    <property type="match status" value="1"/>
</dbReference>
<evidence type="ECO:0000313" key="13">
    <source>
        <dbReference type="EMBL" id="GCE18019.1"/>
    </source>
</evidence>
<keyword evidence="9 11" id="KW-0139">CF(1)</keyword>
<evidence type="ECO:0000256" key="3">
    <source>
        <dbReference type="ARBA" id="ARBA00022448"/>
    </source>
</evidence>
<dbReference type="InterPro" id="IPR020003">
    <property type="entry name" value="ATPase_a/bsu_AS"/>
</dbReference>
<evidence type="ECO:0000256" key="5">
    <source>
        <dbReference type="ARBA" id="ARBA00022840"/>
    </source>
</evidence>
<dbReference type="GO" id="GO:0046933">
    <property type="term" value="F:proton-transporting ATP synthase activity, rotational mechanism"/>
    <property type="evidence" value="ECO:0007669"/>
    <property type="project" value="UniProtKB-UniRule"/>
</dbReference>
<dbReference type="InterPro" id="IPR036121">
    <property type="entry name" value="ATPase_F1/V1/A1_a/bsu_N_sf"/>
</dbReference>
<dbReference type="Pfam" id="PF00006">
    <property type="entry name" value="ATP-synt_ab"/>
    <property type="match status" value="1"/>
</dbReference>
<evidence type="ECO:0000256" key="10">
    <source>
        <dbReference type="ARBA" id="ARBA00023310"/>
    </source>
</evidence>
<evidence type="ECO:0000256" key="4">
    <source>
        <dbReference type="ARBA" id="ARBA00022741"/>
    </source>
</evidence>
<dbReference type="CDD" id="cd18110">
    <property type="entry name" value="ATP-synt_F1_beta_C"/>
    <property type="match status" value="1"/>
</dbReference>
<dbReference type="InterPro" id="IPR000194">
    <property type="entry name" value="ATPase_F1/V1/A1_a/bsu_nucl-bd"/>
</dbReference>
<keyword evidence="11" id="KW-1003">Cell membrane</keyword>
<dbReference type="PANTHER" id="PTHR15184">
    <property type="entry name" value="ATP SYNTHASE"/>
    <property type="match status" value="1"/>
</dbReference>
<comment type="catalytic activity">
    <reaction evidence="11">
        <text>ATP + H2O + 4 H(+)(in) = ADP + phosphate + 5 H(+)(out)</text>
        <dbReference type="Rhea" id="RHEA:57720"/>
        <dbReference type="ChEBI" id="CHEBI:15377"/>
        <dbReference type="ChEBI" id="CHEBI:15378"/>
        <dbReference type="ChEBI" id="CHEBI:30616"/>
        <dbReference type="ChEBI" id="CHEBI:43474"/>
        <dbReference type="ChEBI" id="CHEBI:456216"/>
        <dbReference type="EC" id="7.1.2.2"/>
    </reaction>
</comment>
<keyword evidence="11" id="KW-0375">Hydrogen ion transport</keyword>
<keyword evidence="6 11" id="KW-1278">Translocase</keyword>
<dbReference type="GO" id="GO:0005886">
    <property type="term" value="C:plasma membrane"/>
    <property type="evidence" value="ECO:0007669"/>
    <property type="project" value="UniProtKB-SubCell"/>
</dbReference>
<dbReference type="Gene3D" id="1.10.1140.10">
    <property type="entry name" value="Bovine Mitochondrial F1-atpase, Atp Synthase Beta Chain, Chain D, domain 3"/>
    <property type="match status" value="1"/>
</dbReference>
<evidence type="ECO:0000256" key="7">
    <source>
        <dbReference type="ARBA" id="ARBA00023065"/>
    </source>
</evidence>
<evidence type="ECO:0000256" key="6">
    <source>
        <dbReference type="ARBA" id="ARBA00022967"/>
    </source>
</evidence>
<dbReference type="InterPro" id="IPR050053">
    <property type="entry name" value="ATPase_alpha/beta_chains"/>
</dbReference>
<name>A0A402AFZ5_9CHLR</name>
<feature type="domain" description="AAA+ ATPase" evidence="12">
    <location>
        <begin position="150"/>
        <end position="336"/>
    </location>
</feature>
<dbReference type="AlphaFoldDB" id="A0A402AFZ5"/>
<dbReference type="SUPFAM" id="SSF47917">
    <property type="entry name" value="C-terminal domain of alpha and beta subunits of F1 ATP synthase"/>
    <property type="match status" value="1"/>
</dbReference>
<accession>A0A402AFZ5</accession>
<dbReference type="InterPro" id="IPR003593">
    <property type="entry name" value="AAA+_ATPase"/>
</dbReference>
<dbReference type="Gene3D" id="2.40.10.170">
    <property type="match status" value="1"/>
</dbReference>
<dbReference type="SUPFAM" id="SSF50615">
    <property type="entry name" value="N-terminal domain of alpha and beta subunits of F1 ATP synthase"/>
    <property type="match status" value="1"/>
</dbReference>
<proteinExistence type="inferred from homology"/>
<comment type="subcellular location">
    <subcellularLocation>
        <location evidence="11">Cell membrane</location>
        <topology evidence="11">Peripheral membrane protein</topology>
    </subcellularLocation>
    <subcellularLocation>
        <location evidence="1">Membrane</location>
        <topology evidence="1">Peripheral membrane protein</topology>
    </subcellularLocation>
</comment>
<reference evidence="14" key="1">
    <citation type="submission" date="2018-12" db="EMBL/GenBank/DDBJ databases">
        <title>Tengunoibacter tsumagoiensis gen. nov., sp. nov., Dictyobacter kobayashii sp. nov., D. alpinus sp. nov., and D. joshuensis sp. nov. and description of Dictyobacteraceae fam. nov. within the order Ktedonobacterales isolated from Tengu-no-mugimeshi.</title>
        <authorList>
            <person name="Wang C.M."/>
            <person name="Zheng Y."/>
            <person name="Sakai Y."/>
            <person name="Toyoda A."/>
            <person name="Minakuchi Y."/>
            <person name="Abe K."/>
            <person name="Yokota A."/>
            <person name="Yabe S."/>
        </authorList>
    </citation>
    <scope>NUCLEOTIDE SEQUENCE [LARGE SCALE GENOMIC DNA]</scope>
    <source>
        <strain evidence="14">Uno11</strain>
    </source>
</reference>
<dbReference type="InterPro" id="IPR004100">
    <property type="entry name" value="ATPase_F1/V1/A1_a/bsu_N"/>
</dbReference>
<comment type="caution">
    <text evidence="13">The sequence shown here is derived from an EMBL/GenBank/DDBJ whole genome shotgun (WGS) entry which is preliminary data.</text>
</comment>
<dbReference type="GO" id="GO:0005524">
    <property type="term" value="F:ATP binding"/>
    <property type="evidence" value="ECO:0007669"/>
    <property type="project" value="UniProtKB-UniRule"/>
</dbReference>
<dbReference type="EC" id="7.1.2.2" evidence="11"/>
<dbReference type="FunFam" id="3.40.50.300:FF:000004">
    <property type="entry name" value="ATP synthase subunit beta"/>
    <property type="match status" value="1"/>
</dbReference>
<dbReference type="PROSITE" id="PS00152">
    <property type="entry name" value="ATPASE_ALPHA_BETA"/>
    <property type="match status" value="1"/>
</dbReference>
<dbReference type="InterPro" id="IPR027417">
    <property type="entry name" value="P-loop_NTPase"/>
</dbReference>
<keyword evidence="5 11" id="KW-0067">ATP-binding</keyword>
<dbReference type="Pfam" id="PF02874">
    <property type="entry name" value="ATP-synt_ab_N"/>
    <property type="match status" value="1"/>
</dbReference>
<dbReference type="Pfam" id="PF22919">
    <property type="entry name" value="ATP-synt_VA_C"/>
    <property type="match status" value="1"/>
</dbReference>
<dbReference type="InterPro" id="IPR005722">
    <property type="entry name" value="ATP_synth_F1_bsu"/>
</dbReference>
<dbReference type="SMART" id="SM00382">
    <property type="entry name" value="AAA"/>
    <property type="match status" value="1"/>
</dbReference>
<dbReference type="CDD" id="cd18115">
    <property type="entry name" value="ATP-synt_F1_beta_N"/>
    <property type="match status" value="1"/>
</dbReference>
<evidence type="ECO:0000256" key="2">
    <source>
        <dbReference type="ARBA" id="ARBA00008936"/>
    </source>
</evidence>
<dbReference type="Proteomes" id="UP000287188">
    <property type="component" value="Unassembled WGS sequence"/>
</dbReference>
<dbReference type="InterPro" id="IPR024034">
    <property type="entry name" value="ATPase_F1/V1_b/a_C"/>
</dbReference>
<dbReference type="HAMAP" id="MF_01347">
    <property type="entry name" value="ATP_synth_beta_bact"/>
    <property type="match status" value="1"/>
</dbReference>
<comment type="similarity">
    <text evidence="2 11">Belongs to the ATPase alpha/beta chains family.</text>
</comment>
<dbReference type="OrthoDB" id="9801639at2"/>
<evidence type="ECO:0000256" key="1">
    <source>
        <dbReference type="ARBA" id="ARBA00004170"/>
    </source>
</evidence>
<dbReference type="InterPro" id="IPR055190">
    <property type="entry name" value="ATP-synt_VA_C"/>
</dbReference>
<dbReference type="NCBIfam" id="TIGR01039">
    <property type="entry name" value="atpD"/>
    <property type="match status" value="1"/>
</dbReference>
<dbReference type="GO" id="GO:0045259">
    <property type="term" value="C:proton-transporting ATP synthase complex"/>
    <property type="evidence" value="ECO:0007669"/>
    <property type="project" value="UniProtKB-KW"/>
</dbReference>
<dbReference type="FunFam" id="1.10.1140.10:FF:000001">
    <property type="entry name" value="ATP synthase subunit beta"/>
    <property type="match status" value="1"/>
</dbReference>
<feature type="binding site" evidence="11">
    <location>
        <begin position="158"/>
        <end position="165"/>
    </location>
    <ligand>
        <name>ATP</name>
        <dbReference type="ChEBI" id="CHEBI:30616"/>
    </ligand>
</feature>
<dbReference type="CDD" id="cd01133">
    <property type="entry name" value="F1-ATPase_beta_CD"/>
    <property type="match status" value="1"/>
</dbReference>
<evidence type="ECO:0000256" key="11">
    <source>
        <dbReference type="HAMAP-Rule" id="MF_01347"/>
    </source>
</evidence>
<protein>
    <recommendedName>
        <fullName evidence="11">ATP synthase subunit beta</fullName>
        <ecNumber evidence="11">7.1.2.2</ecNumber>
    </recommendedName>
    <alternativeName>
        <fullName evidence="11">ATP synthase F1 sector subunit beta</fullName>
    </alternativeName>
    <alternativeName>
        <fullName evidence="11">F-ATPase subunit beta</fullName>
    </alternativeName>
</protein>
<dbReference type="EMBL" id="BIFS01000001">
    <property type="protein sequence ID" value="GCE18019.1"/>
    <property type="molecule type" value="Genomic_DNA"/>
</dbReference>
<evidence type="ECO:0000256" key="9">
    <source>
        <dbReference type="ARBA" id="ARBA00023196"/>
    </source>
</evidence>
<sequence length="473" mass="51552">MTVTQTGAKGKVVQVLGAVVDIEFPQDQLPEIYNQVVTRPLGASDDLALEVEQHLGNNWVRCVAMGPTDGLQRGTDAYDTGAPISVPVGPKTLGRIFNVLGRAIDNKPEVEDTPRYPIHRHAPDLEDQSSNVEVFETGIKVIDLICPFMKGGKIGAFGGAGVGKTVVIQELINNIAKGHGGYSVFAGVGERTREGNDLYHEMQEANVIDRLAMVFGQMNEPPGSRLRVALSGLAIAEYFRDEEHKDVLLFIDNIFRFTQAGAEVSALLGRMPSAVGYQPNLAEEMGELQERITSTKEGSITSMQAVYVPADDYTDPAPATTFAHLDSTIVLERSIAQKGIYPAVDPLASTSRILDPQVVGDEHYNTARGVQIVLQRYKELQDIIAILGVDELSDDDKLIVARARKLERFCGQPFTVAEVFTGMPGKYVKLTDTIRSFKAILEGEVDNIPESYFLSQGAIEDVIAAYEADQKKG</sequence>
<keyword evidence="10 11" id="KW-0066">ATP synthesis</keyword>
<dbReference type="RefSeq" id="WP_126549618.1">
    <property type="nucleotide sequence ID" value="NZ_BIFS01000001.1"/>
</dbReference>
<gene>
    <name evidence="11" type="primary">atpD</name>
    <name evidence="13" type="ORF">KDK_18190</name>
</gene>
<comment type="function">
    <text evidence="11">Produces ATP from ADP in the presence of a proton gradient across the membrane. The catalytic sites are hosted primarily by the beta subunits.</text>
</comment>
<keyword evidence="3 11" id="KW-0813">Transport</keyword>
<keyword evidence="4 11" id="KW-0547">Nucleotide-binding</keyword>
<dbReference type="SUPFAM" id="SSF52540">
    <property type="entry name" value="P-loop containing nucleoside triphosphate hydrolases"/>
    <property type="match status" value="1"/>
</dbReference>
<evidence type="ECO:0000259" key="12">
    <source>
        <dbReference type="SMART" id="SM00382"/>
    </source>
</evidence>
<dbReference type="Gene3D" id="3.40.50.300">
    <property type="entry name" value="P-loop containing nucleotide triphosphate hydrolases"/>
    <property type="match status" value="1"/>
</dbReference>
<keyword evidence="8 11" id="KW-0472">Membrane</keyword>
<organism evidence="13 14">
    <name type="scientific">Dictyobacter kobayashii</name>
    <dbReference type="NCBI Taxonomy" id="2014872"/>
    <lineage>
        <taxon>Bacteria</taxon>
        <taxon>Bacillati</taxon>
        <taxon>Chloroflexota</taxon>
        <taxon>Ktedonobacteria</taxon>
        <taxon>Ktedonobacterales</taxon>
        <taxon>Dictyobacteraceae</taxon>
        <taxon>Dictyobacter</taxon>
    </lineage>
</organism>
<evidence type="ECO:0000313" key="14">
    <source>
        <dbReference type="Proteomes" id="UP000287188"/>
    </source>
</evidence>
<keyword evidence="14" id="KW-1185">Reference proteome</keyword>
<evidence type="ECO:0000256" key="8">
    <source>
        <dbReference type="ARBA" id="ARBA00023136"/>
    </source>
</evidence>
<keyword evidence="7 11" id="KW-0406">Ion transport</keyword>